<accession>A0A0A5G0E0</accession>
<dbReference type="AlphaFoldDB" id="A0A0A5G0E0"/>
<proteinExistence type="predicted"/>
<dbReference type="RefSeq" id="WP_036834274.1">
    <property type="nucleotide sequence ID" value="NZ_AVPG01000012.1"/>
</dbReference>
<dbReference type="InterPro" id="IPR013321">
    <property type="entry name" value="Arc_rbn_hlx_hlx"/>
</dbReference>
<comment type="caution">
    <text evidence="1">The sequence shown here is derived from an EMBL/GenBank/DDBJ whole genome shotgun (WGS) entry which is preliminary data.</text>
</comment>
<dbReference type="GO" id="GO:0006355">
    <property type="term" value="P:regulation of DNA-templated transcription"/>
    <property type="evidence" value="ECO:0007669"/>
    <property type="project" value="InterPro"/>
</dbReference>
<protein>
    <submittedName>
        <fullName evidence="1">Antitoxin EndoAI</fullName>
    </submittedName>
</protein>
<dbReference type="Proteomes" id="UP000030401">
    <property type="component" value="Unassembled WGS sequence"/>
</dbReference>
<organism evidence="1 2">
    <name type="scientific">Pontibacillus litoralis JSM 072002</name>
    <dbReference type="NCBI Taxonomy" id="1385512"/>
    <lineage>
        <taxon>Bacteria</taxon>
        <taxon>Bacillati</taxon>
        <taxon>Bacillota</taxon>
        <taxon>Bacilli</taxon>
        <taxon>Bacillales</taxon>
        <taxon>Bacillaceae</taxon>
        <taxon>Pontibacillus</taxon>
    </lineage>
</organism>
<name>A0A0A5G0E0_9BACI</name>
<dbReference type="Gene3D" id="1.10.1220.10">
    <property type="entry name" value="Met repressor-like"/>
    <property type="match status" value="1"/>
</dbReference>
<dbReference type="EMBL" id="AVPG01000012">
    <property type="protein sequence ID" value="KGX86566.1"/>
    <property type="molecule type" value="Genomic_DNA"/>
</dbReference>
<dbReference type="OrthoDB" id="1634058at2"/>
<reference evidence="1 2" key="1">
    <citation type="submission" date="2013-08" db="EMBL/GenBank/DDBJ databases">
        <authorList>
            <person name="Huang J."/>
            <person name="Wang G."/>
        </authorList>
    </citation>
    <scope>NUCLEOTIDE SEQUENCE [LARGE SCALE GENOMIC DNA]</scope>
    <source>
        <strain evidence="1 2">JSM 072002</strain>
    </source>
</reference>
<gene>
    <name evidence="1" type="ORF">N784_04110</name>
</gene>
<dbReference type="eggNOG" id="COG0864">
    <property type="taxonomic scope" value="Bacteria"/>
</dbReference>
<sequence length="91" mass="10482">MSESSQEIVVKLPQQLLSELDGVLEFENSDRSDFIYQATKMYLSERKKRQTREKMRKGYMEMAKINLHISSEAFQAEGEAETTCEQLVSGV</sequence>
<keyword evidence="2" id="KW-1185">Reference proteome</keyword>
<evidence type="ECO:0000313" key="1">
    <source>
        <dbReference type="EMBL" id="KGX86566.1"/>
    </source>
</evidence>
<dbReference type="STRING" id="1385512.N784_04110"/>
<evidence type="ECO:0000313" key="2">
    <source>
        <dbReference type="Proteomes" id="UP000030401"/>
    </source>
</evidence>